<evidence type="ECO:0000259" key="8">
    <source>
        <dbReference type="PROSITE" id="PS50929"/>
    </source>
</evidence>
<comment type="caution">
    <text evidence="9">The sequence shown here is derived from an EMBL/GenBank/DDBJ whole genome shotgun (WGS) entry which is preliminary data.</text>
</comment>
<organism evidence="9 10">
    <name type="scientific">Durusdinium trenchii</name>
    <dbReference type="NCBI Taxonomy" id="1381693"/>
    <lineage>
        <taxon>Eukaryota</taxon>
        <taxon>Sar</taxon>
        <taxon>Alveolata</taxon>
        <taxon>Dinophyceae</taxon>
        <taxon>Suessiales</taxon>
        <taxon>Symbiodiniaceae</taxon>
        <taxon>Durusdinium</taxon>
    </lineage>
</organism>
<feature type="domain" description="ABC transmembrane type-1" evidence="8">
    <location>
        <begin position="71"/>
        <end position="333"/>
    </location>
</feature>
<evidence type="ECO:0000256" key="1">
    <source>
        <dbReference type="ARBA" id="ARBA00004141"/>
    </source>
</evidence>
<dbReference type="InterPro" id="IPR039421">
    <property type="entry name" value="Type_1_exporter"/>
</dbReference>
<name>A0ABP0KAN6_9DINO</name>
<protein>
    <submittedName>
        <fullName evidence="9">Uncharacterized protein</fullName>
    </submittedName>
</protein>
<comment type="subcellular location">
    <subcellularLocation>
        <location evidence="1">Membrane</location>
        <topology evidence="1">Multi-pass membrane protein</topology>
    </subcellularLocation>
</comment>
<keyword evidence="2 6" id="KW-0812">Transmembrane</keyword>
<dbReference type="InterPro" id="IPR017871">
    <property type="entry name" value="ABC_transporter-like_CS"/>
</dbReference>
<evidence type="ECO:0000313" key="9">
    <source>
        <dbReference type="EMBL" id="CAK9023197.1"/>
    </source>
</evidence>
<evidence type="ECO:0000256" key="4">
    <source>
        <dbReference type="ARBA" id="ARBA00023136"/>
    </source>
</evidence>
<dbReference type="InterPro" id="IPR003439">
    <property type="entry name" value="ABC_transporter-like_ATP-bd"/>
</dbReference>
<dbReference type="PANTHER" id="PTHR43394">
    <property type="entry name" value="ATP-DEPENDENT PERMEASE MDL1, MITOCHONDRIAL"/>
    <property type="match status" value="1"/>
</dbReference>
<dbReference type="InterPro" id="IPR036640">
    <property type="entry name" value="ABC1_TM_sf"/>
</dbReference>
<evidence type="ECO:0000256" key="3">
    <source>
        <dbReference type="ARBA" id="ARBA00022989"/>
    </source>
</evidence>
<feature type="transmembrane region" description="Helical" evidence="6">
    <location>
        <begin position="681"/>
        <end position="705"/>
    </location>
</feature>
<feature type="transmembrane region" description="Helical" evidence="6">
    <location>
        <begin position="128"/>
        <end position="147"/>
    </location>
</feature>
<keyword evidence="10" id="KW-1185">Reference proteome</keyword>
<feature type="domain" description="ABC transporter" evidence="7">
    <location>
        <begin position="265"/>
        <end position="539"/>
    </location>
</feature>
<evidence type="ECO:0000256" key="6">
    <source>
        <dbReference type="SAM" id="Phobius"/>
    </source>
</evidence>
<proteinExistence type="predicted"/>
<feature type="domain" description="ABC transmembrane type-1" evidence="8">
    <location>
        <begin position="600"/>
        <end position="822"/>
    </location>
</feature>
<dbReference type="Pfam" id="PF00005">
    <property type="entry name" value="ABC_tran"/>
    <property type="match status" value="2"/>
</dbReference>
<keyword evidence="4 6" id="KW-0472">Membrane</keyword>
<feature type="transmembrane region" description="Helical" evidence="6">
    <location>
        <begin position="795"/>
        <end position="814"/>
    </location>
</feature>
<dbReference type="EMBL" id="CAXAMN010007880">
    <property type="protein sequence ID" value="CAK9023197.1"/>
    <property type="molecule type" value="Genomic_DNA"/>
</dbReference>
<dbReference type="Pfam" id="PF00664">
    <property type="entry name" value="ABC_membrane"/>
    <property type="match status" value="2"/>
</dbReference>
<sequence length="938" mass="102716">MTPPLSDNLETGFEDRLEDASTVQGSTQHEDYVSVSSGDEGSPQIKVKEEVHAPFLALFRFASRWDMFCTLMATILGAIHGSTMPMAFFFLSDLYHAVYMPNDDGSLPPVNAPHTIRDSKVTEVGMTYILLALVVLCARTGGCYLAIHSADRQVVRARRQYFQQILMQGPSWHDLHHANELAPQLVQDTHLFRDGIGERLVDFSRAVAMAMSASVLACTRDWKITILMAVVMPIAGLCMALSVEVVRNFAMVVEACYAKAGEIAVTATELIKTVTAFNGQKQELEAFNGHVDEACSMAIQIGVVAGFATGLVNTVLMVGMSLGVYFGTLWVLQDYESVAAQSWRRLRGGISFFNVCFSYPKRQDALVLKSVSLEIPAGCTTAFEPILFQDPVYDNIAMGSITPVTKADVENAAKLASAHDFIQTFPLGYHTKVGEAGTQLSGGQKQRLAIARALIRKPAVLLLDEATSALDSASERQVQKALDELLDAGGRTTIVVAHRLSTVRHAHQICVLDKGKLAEVGTHDELMKKKGAYEKLLKLQLSVQREEDCEKDYTHAAKTYDFQKDLGARYAAYNEPLIASKVSNLCMLMQALSIFWLLQSIGSSWAFGKAGELLTVRVRSMLLEALLRQEITWHDKQGTGQILWKLGADIPQLKTLVGANIASAANFLFTTVIGIGIAMYFSWRFCLCILITMPLLGISSIGVALNMRAIEGDYSSGIVSESVNSVKTVTAFGLQPRLLEKYEEKLEEHMTDERGIRKLSALGTGVASGSVFMILALAVWGINVFISRGLMEVDIATIVIMVLVTTVSAFGELARLVSDTSLPQDAARRIFNVIARKSKIDPFSSEGLKLDEVKGLVEFQEVYFRYATRPNLSVMDGLSFRVEPGTTTALVGPSGCGKSTTVSLIQRFYDPLGPEIGQWSSACLFSCFGRWRSLPGWA</sequence>
<dbReference type="PROSITE" id="PS00211">
    <property type="entry name" value="ABC_TRANSPORTER_1"/>
    <property type="match status" value="1"/>
</dbReference>
<dbReference type="PROSITE" id="PS50893">
    <property type="entry name" value="ABC_TRANSPORTER_2"/>
    <property type="match status" value="1"/>
</dbReference>
<keyword evidence="3 6" id="KW-1133">Transmembrane helix</keyword>
<feature type="transmembrane region" description="Helical" evidence="6">
    <location>
        <begin position="68"/>
        <end position="91"/>
    </location>
</feature>
<dbReference type="Gene3D" id="1.20.1560.10">
    <property type="entry name" value="ABC transporter type 1, transmembrane domain"/>
    <property type="match status" value="2"/>
</dbReference>
<evidence type="ECO:0000259" key="7">
    <source>
        <dbReference type="PROSITE" id="PS50893"/>
    </source>
</evidence>
<evidence type="ECO:0000313" key="10">
    <source>
        <dbReference type="Proteomes" id="UP001642484"/>
    </source>
</evidence>
<accession>A0ABP0KAN6</accession>
<evidence type="ECO:0000256" key="2">
    <source>
        <dbReference type="ARBA" id="ARBA00022692"/>
    </source>
</evidence>
<dbReference type="SUPFAM" id="SSF52540">
    <property type="entry name" value="P-loop containing nucleoside triphosphate hydrolases"/>
    <property type="match status" value="2"/>
</dbReference>
<dbReference type="Gene3D" id="3.40.50.300">
    <property type="entry name" value="P-loop containing nucleotide triphosphate hydrolases"/>
    <property type="match status" value="2"/>
</dbReference>
<reference evidence="9 10" key="1">
    <citation type="submission" date="2024-02" db="EMBL/GenBank/DDBJ databases">
        <authorList>
            <person name="Chen Y."/>
            <person name="Shah S."/>
            <person name="Dougan E. K."/>
            <person name="Thang M."/>
            <person name="Chan C."/>
        </authorList>
    </citation>
    <scope>NUCLEOTIDE SEQUENCE [LARGE SCALE GENOMIC DNA]</scope>
</reference>
<feature type="transmembrane region" description="Helical" evidence="6">
    <location>
        <begin position="224"/>
        <end position="243"/>
    </location>
</feature>
<feature type="region of interest" description="Disordered" evidence="5">
    <location>
        <begin position="22"/>
        <end position="41"/>
    </location>
</feature>
<gene>
    <name evidence="9" type="ORF">CCMP2556_LOCUS15132</name>
</gene>
<evidence type="ECO:0000256" key="5">
    <source>
        <dbReference type="SAM" id="MobiDB-lite"/>
    </source>
</evidence>
<feature type="transmembrane region" description="Helical" evidence="6">
    <location>
        <begin position="759"/>
        <end position="783"/>
    </location>
</feature>
<dbReference type="InterPro" id="IPR027417">
    <property type="entry name" value="P-loop_NTPase"/>
</dbReference>
<dbReference type="InterPro" id="IPR011527">
    <property type="entry name" value="ABC1_TM_dom"/>
</dbReference>
<dbReference type="Proteomes" id="UP001642484">
    <property type="component" value="Unassembled WGS sequence"/>
</dbReference>
<dbReference type="PANTHER" id="PTHR43394:SF1">
    <property type="entry name" value="ATP-BINDING CASSETTE SUB-FAMILY B MEMBER 10, MITOCHONDRIAL"/>
    <property type="match status" value="1"/>
</dbReference>
<feature type="transmembrane region" description="Helical" evidence="6">
    <location>
        <begin position="655"/>
        <end position="675"/>
    </location>
</feature>
<dbReference type="SUPFAM" id="SSF90123">
    <property type="entry name" value="ABC transporter transmembrane region"/>
    <property type="match status" value="2"/>
</dbReference>
<dbReference type="PROSITE" id="PS50929">
    <property type="entry name" value="ABC_TM1F"/>
    <property type="match status" value="2"/>
</dbReference>